<sequence>MANDFGQTNATPIYFAVDRDMTTTQITGNVVPYFQGIMSVLNSSTQNPNGYKVGIYGSRAVCAYIRGSFSATTRYTFIVDNSWAGTFNDWNLRQYNFNTTLGSGNGQIKIDYVESSSHGGGGWK</sequence>
<dbReference type="Proteomes" id="UP000187465">
    <property type="component" value="Unassembled WGS sequence"/>
</dbReference>
<organism evidence="2 3">
    <name type="scientific">Paenibacillus odorifer</name>
    <dbReference type="NCBI Taxonomy" id="189426"/>
    <lineage>
        <taxon>Bacteria</taxon>
        <taxon>Bacillati</taxon>
        <taxon>Bacillota</taxon>
        <taxon>Bacilli</taxon>
        <taxon>Bacillales</taxon>
        <taxon>Paenibacillaceae</taxon>
        <taxon>Paenibacillus</taxon>
    </lineage>
</organism>
<dbReference type="SUPFAM" id="SSF51445">
    <property type="entry name" value="(Trans)glycosidases"/>
    <property type="match status" value="1"/>
</dbReference>
<feature type="domain" description="Rv2525c-like glycoside hydrolase-like" evidence="1">
    <location>
        <begin position="2"/>
        <end position="112"/>
    </location>
</feature>
<accession>A0A1R0WWP8</accession>
<dbReference type="AlphaFoldDB" id="A0A1R0WWP8"/>
<protein>
    <recommendedName>
        <fullName evidence="1">Rv2525c-like glycoside hydrolase-like domain-containing protein</fullName>
    </recommendedName>
</protein>
<name>A0A1R0WWP8_9BACL</name>
<comment type="caution">
    <text evidence="2">The sequence shown here is derived from an EMBL/GenBank/DDBJ whole genome shotgun (WGS) entry which is preliminary data.</text>
</comment>
<evidence type="ECO:0000259" key="1">
    <source>
        <dbReference type="Pfam" id="PF08924"/>
    </source>
</evidence>
<dbReference type="InterPro" id="IPR015020">
    <property type="entry name" value="Rv2525c-like_Glyco_Hydro-like"/>
</dbReference>
<dbReference type="InterPro" id="IPR017853">
    <property type="entry name" value="GH"/>
</dbReference>
<evidence type="ECO:0000313" key="3">
    <source>
        <dbReference type="Proteomes" id="UP000187465"/>
    </source>
</evidence>
<gene>
    <name evidence="2" type="ORF">BJP51_30915</name>
</gene>
<dbReference type="Gene3D" id="3.20.20.80">
    <property type="entry name" value="Glycosidases"/>
    <property type="match status" value="1"/>
</dbReference>
<dbReference type="EMBL" id="MKQP01000060">
    <property type="protein sequence ID" value="OMD23023.1"/>
    <property type="molecule type" value="Genomic_DNA"/>
</dbReference>
<dbReference type="Pfam" id="PF08924">
    <property type="entry name" value="Rv2525c_GlyHyd-like"/>
    <property type="match status" value="1"/>
</dbReference>
<evidence type="ECO:0000313" key="2">
    <source>
        <dbReference type="EMBL" id="OMD23023.1"/>
    </source>
</evidence>
<proteinExistence type="predicted"/>
<reference evidence="2 3" key="1">
    <citation type="submission" date="2016-10" db="EMBL/GenBank/DDBJ databases">
        <title>Paenibacillus species isolates.</title>
        <authorList>
            <person name="Beno S.M."/>
        </authorList>
    </citation>
    <scope>NUCLEOTIDE SEQUENCE [LARGE SCALE GENOMIC DNA]</scope>
    <source>
        <strain evidence="2 3">FSL H7-0604</strain>
    </source>
</reference>